<dbReference type="PANTHER" id="PTHR34404">
    <property type="entry name" value="REGULATORY PROTEIN, FMDB FAMILY"/>
    <property type="match status" value="1"/>
</dbReference>
<evidence type="ECO:0000313" key="3">
    <source>
        <dbReference type="EMBL" id="WXB10087.1"/>
    </source>
</evidence>
<feature type="domain" description="Putative regulatory protein FmdB zinc ribbon" evidence="2">
    <location>
        <begin position="1"/>
        <end position="42"/>
    </location>
</feature>
<feature type="region of interest" description="Disordered" evidence="1">
    <location>
        <begin position="62"/>
        <end position="125"/>
    </location>
</feature>
<proteinExistence type="predicted"/>
<accession>A0ABZ2LGM5</accession>
<keyword evidence="4" id="KW-1185">Reference proteome</keyword>
<dbReference type="SMART" id="SM00834">
    <property type="entry name" value="CxxC_CXXC_SSSS"/>
    <property type="match status" value="1"/>
</dbReference>
<gene>
    <name evidence="3" type="ORF">LVJ94_23020</name>
</gene>
<feature type="compositionally biased region" description="Low complexity" evidence="1">
    <location>
        <begin position="116"/>
        <end position="125"/>
    </location>
</feature>
<reference evidence="3" key="1">
    <citation type="submission" date="2021-12" db="EMBL/GenBank/DDBJ databases">
        <title>Discovery of the Pendulisporaceae a myxobacterial family with distinct sporulation behavior and unique specialized metabolism.</title>
        <authorList>
            <person name="Garcia R."/>
            <person name="Popoff A."/>
            <person name="Bader C.D."/>
            <person name="Loehr J."/>
            <person name="Walesch S."/>
            <person name="Walt C."/>
            <person name="Boldt J."/>
            <person name="Bunk B."/>
            <person name="Haeckl F.J.F.P.J."/>
            <person name="Gunesch A.P."/>
            <person name="Birkelbach J."/>
            <person name="Nuebel U."/>
            <person name="Pietschmann T."/>
            <person name="Bach T."/>
            <person name="Mueller R."/>
        </authorList>
    </citation>
    <scope>NUCLEOTIDE SEQUENCE</scope>
    <source>
        <strain evidence="3">MSr11367</strain>
    </source>
</reference>
<dbReference type="PANTHER" id="PTHR34404:SF2">
    <property type="entry name" value="CONSERVED SERINE RICH PROTEIN"/>
    <property type="match status" value="1"/>
</dbReference>
<dbReference type="Pfam" id="PF09723">
    <property type="entry name" value="Zn_ribbon_8"/>
    <property type="match status" value="1"/>
</dbReference>
<evidence type="ECO:0000313" key="4">
    <source>
        <dbReference type="Proteomes" id="UP001374803"/>
    </source>
</evidence>
<feature type="compositionally biased region" description="Low complexity" evidence="1">
    <location>
        <begin position="89"/>
        <end position="106"/>
    </location>
</feature>
<dbReference type="NCBIfam" id="TIGR02605">
    <property type="entry name" value="CxxC_CxxC_SSSS"/>
    <property type="match status" value="1"/>
</dbReference>
<sequence>MPTYEYACSNCQNQWEEIQKISEPASTVCPKCNQSTARRQISGGNFILKGGGWYADLYSSTKKTEGSKTNGTSSNGDASKKADATPAASSSSNGSSGASSQSSSSGSGSGSGSSSGGSSSPSSGS</sequence>
<feature type="compositionally biased region" description="Polar residues" evidence="1">
    <location>
        <begin position="67"/>
        <end position="77"/>
    </location>
</feature>
<protein>
    <submittedName>
        <fullName evidence="3">Zinc ribbon domain-containing protein</fullName>
    </submittedName>
</protein>
<dbReference type="RefSeq" id="WP_394839763.1">
    <property type="nucleotide sequence ID" value="NZ_CP089929.1"/>
</dbReference>
<dbReference type="EMBL" id="CP089983">
    <property type="protein sequence ID" value="WXB10087.1"/>
    <property type="molecule type" value="Genomic_DNA"/>
</dbReference>
<name>A0ABZ2LGM5_9BACT</name>
<evidence type="ECO:0000256" key="1">
    <source>
        <dbReference type="SAM" id="MobiDB-lite"/>
    </source>
</evidence>
<dbReference type="Proteomes" id="UP001374803">
    <property type="component" value="Chromosome"/>
</dbReference>
<dbReference type="InterPro" id="IPR013429">
    <property type="entry name" value="Regulatory_FmdB_Zinc_ribbon"/>
</dbReference>
<evidence type="ECO:0000259" key="2">
    <source>
        <dbReference type="SMART" id="SM00834"/>
    </source>
</evidence>
<organism evidence="3 4">
    <name type="scientific">Pendulispora rubella</name>
    <dbReference type="NCBI Taxonomy" id="2741070"/>
    <lineage>
        <taxon>Bacteria</taxon>
        <taxon>Pseudomonadati</taxon>
        <taxon>Myxococcota</taxon>
        <taxon>Myxococcia</taxon>
        <taxon>Myxococcales</taxon>
        <taxon>Sorangiineae</taxon>
        <taxon>Pendulisporaceae</taxon>
        <taxon>Pendulispora</taxon>
    </lineage>
</organism>